<name>A0A3S9UAN8_9CAUD</name>
<dbReference type="Proteomes" id="UP000287876">
    <property type="component" value="Segment"/>
</dbReference>
<evidence type="ECO:0000313" key="2">
    <source>
        <dbReference type="Proteomes" id="UP000287876"/>
    </source>
</evidence>
<dbReference type="EMBL" id="MK279849">
    <property type="protein sequence ID" value="AZS07359.1"/>
    <property type="molecule type" value="Genomic_DNA"/>
</dbReference>
<organism evidence="1 2">
    <name type="scientific">Mycobacterium phage Duke13</name>
    <dbReference type="NCBI Taxonomy" id="2499038"/>
    <lineage>
        <taxon>Viruses</taxon>
        <taxon>Duplodnaviria</taxon>
        <taxon>Heunggongvirae</taxon>
        <taxon>Uroviricota</taxon>
        <taxon>Caudoviricetes</taxon>
        <taxon>Omegavirus</taxon>
        <taxon>Omegavirus baka</taxon>
    </lineage>
</organism>
<evidence type="ECO:0000313" key="1">
    <source>
        <dbReference type="EMBL" id="AZS07359.1"/>
    </source>
</evidence>
<sequence length="275" mass="31196">MTAPIIIFTFAGRRPNVELLRPYIERILAEHSNARWEIWNLARDPRDAAYLRTIEGDRIVVRHDFYNPSNWWASLNEVWREYARSDYKDAVFVKTDDDLAFVETDGLGDFVNLAVANPNAVISALTVNNGASTPLIPGINRGFERLNIPLLDVHMSNDYAEMAHGWFFDNWKGLIKGRGSAPTEDWVSINLIAYTWQVGKRLGELVGTVSPQHIAGRDWREGSTLGDEGAVNMLPRIIDKGLVAAHLTFGPQQCPDEQQDRWRARYAEIAEEYLA</sequence>
<gene>
    <name evidence="1" type="primary">15</name>
    <name evidence="1" type="ORF">PBI_DUKE13_15</name>
</gene>
<protein>
    <recommendedName>
        <fullName evidence="3">Glycosyltransferase</fullName>
    </recommendedName>
</protein>
<accession>A0A3S9UAN8</accession>
<reference evidence="1 2" key="1">
    <citation type="submission" date="2018-12" db="EMBL/GenBank/DDBJ databases">
        <authorList>
            <person name="Betsko A.J."/>
            <person name="Stoner T.H."/>
            <person name="Garlena R.A."/>
            <person name="Russell D.A."/>
            <person name="Pope W.H."/>
            <person name="Jacobs-Sera D."/>
            <person name="Hatfull G.F."/>
        </authorList>
    </citation>
    <scope>NUCLEOTIDE SEQUENCE [LARGE SCALE GENOMIC DNA]</scope>
</reference>
<evidence type="ECO:0008006" key="3">
    <source>
        <dbReference type="Google" id="ProtNLM"/>
    </source>
</evidence>
<proteinExistence type="predicted"/>